<dbReference type="EMBL" id="OU892279">
    <property type="protein sequence ID" value="CAG9766471.1"/>
    <property type="molecule type" value="Genomic_DNA"/>
</dbReference>
<dbReference type="Gene3D" id="3.40.50.10190">
    <property type="entry name" value="BRCT domain"/>
    <property type="match status" value="1"/>
</dbReference>
<dbReference type="SMART" id="SM00292">
    <property type="entry name" value="BRCT"/>
    <property type="match status" value="1"/>
</dbReference>
<dbReference type="Gene3D" id="1.10.8.60">
    <property type="match status" value="1"/>
</dbReference>
<feature type="compositionally biased region" description="Basic and acidic residues" evidence="14">
    <location>
        <begin position="208"/>
        <end position="256"/>
    </location>
</feature>
<accession>A0A9N9MSZ9</accession>
<dbReference type="SUPFAM" id="SSF52540">
    <property type="entry name" value="P-loop containing nucleoside triphosphate hydrolases"/>
    <property type="match status" value="1"/>
</dbReference>
<comment type="subunit">
    <text evidence="11">Large subunit of the RFC complex, an heteropentameric complex consisting of RFC1 and four small subunits RFC2, RFC3, RFC4 and RFC5; the RFC complex interacts with PCNA and the interaction involves RFC1.</text>
</comment>
<dbReference type="PROSITE" id="PS50172">
    <property type="entry name" value="BRCT"/>
    <property type="match status" value="1"/>
</dbReference>
<keyword evidence="17" id="KW-1185">Reference proteome</keyword>
<evidence type="ECO:0000256" key="6">
    <source>
        <dbReference type="ARBA" id="ARBA00022741"/>
    </source>
</evidence>
<evidence type="ECO:0000256" key="3">
    <source>
        <dbReference type="ARBA" id="ARBA00020401"/>
    </source>
</evidence>
<keyword evidence="9 12" id="KW-0539">Nucleus</keyword>
<dbReference type="SUPFAM" id="SSF52113">
    <property type="entry name" value="BRCT domain"/>
    <property type="match status" value="1"/>
</dbReference>
<feature type="compositionally biased region" description="Basic residues" evidence="14">
    <location>
        <begin position="71"/>
        <end position="80"/>
    </location>
</feature>
<dbReference type="Pfam" id="PF00533">
    <property type="entry name" value="BRCT"/>
    <property type="match status" value="1"/>
</dbReference>
<dbReference type="GO" id="GO:0003689">
    <property type="term" value="F:DNA clamp loader activity"/>
    <property type="evidence" value="ECO:0007669"/>
    <property type="project" value="UniProtKB-UniRule"/>
</dbReference>
<feature type="compositionally biased region" description="Basic and acidic residues" evidence="14">
    <location>
        <begin position="111"/>
        <end position="127"/>
    </location>
</feature>
<keyword evidence="7 12" id="KW-0067">ATP-binding</keyword>
<dbReference type="InterPro" id="IPR012178">
    <property type="entry name" value="RFC1"/>
</dbReference>
<dbReference type="InterPro" id="IPR003593">
    <property type="entry name" value="AAA+_ATPase"/>
</dbReference>
<dbReference type="Pfam" id="PF08519">
    <property type="entry name" value="RFC1"/>
    <property type="match status" value="1"/>
</dbReference>
<proteinExistence type="inferred from homology"/>
<protein>
    <recommendedName>
        <fullName evidence="3 12">Replication factor C subunit 1</fullName>
    </recommendedName>
</protein>
<feature type="compositionally biased region" description="Basic and acidic residues" evidence="14">
    <location>
        <begin position="189"/>
        <end position="202"/>
    </location>
</feature>
<dbReference type="FunFam" id="3.40.50.300:FF:000395">
    <property type="entry name" value="Replication factor C subunit 1"/>
    <property type="match status" value="1"/>
</dbReference>
<feature type="region of interest" description="Disordered" evidence="14">
    <location>
        <begin position="1036"/>
        <end position="1109"/>
    </location>
</feature>
<evidence type="ECO:0000313" key="17">
    <source>
        <dbReference type="Proteomes" id="UP001152799"/>
    </source>
</evidence>
<dbReference type="GO" id="GO:0006260">
    <property type="term" value="P:DNA replication"/>
    <property type="evidence" value="ECO:0007669"/>
    <property type="project" value="UniProtKB-KW"/>
</dbReference>
<evidence type="ECO:0000256" key="12">
    <source>
        <dbReference type="PIRNR" id="PIRNR036578"/>
    </source>
</evidence>
<evidence type="ECO:0000313" key="16">
    <source>
        <dbReference type="EMBL" id="CAG9766471.1"/>
    </source>
</evidence>
<dbReference type="Gene3D" id="3.40.50.300">
    <property type="entry name" value="P-loop containing nucleotide triphosphate hydrolases"/>
    <property type="match status" value="1"/>
</dbReference>
<feature type="compositionally biased region" description="Basic and acidic residues" evidence="14">
    <location>
        <begin position="1089"/>
        <end position="1098"/>
    </location>
</feature>
<keyword evidence="4" id="KW-0597">Phosphoprotein</keyword>
<dbReference type="OrthoDB" id="446168at2759"/>
<evidence type="ECO:0000256" key="1">
    <source>
        <dbReference type="ARBA" id="ARBA00004123"/>
    </source>
</evidence>
<feature type="region of interest" description="Disordered" evidence="14">
    <location>
        <begin position="13"/>
        <end position="32"/>
    </location>
</feature>
<dbReference type="GO" id="GO:0016887">
    <property type="term" value="F:ATP hydrolysis activity"/>
    <property type="evidence" value="ECO:0007669"/>
    <property type="project" value="InterPro"/>
</dbReference>
<evidence type="ECO:0000256" key="14">
    <source>
        <dbReference type="SAM" id="MobiDB-lite"/>
    </source>
</evidence>
<keyword evidence="8" id="KW-0238">DNA-binding</keyword>
<comment type="function">
    <text evidence="10">Subunit of the replication factor C (RFC) complex which acts during elongation of primed DNA templates by DNA polymerases delta and epsilon, and is necessary for ATP-dependent loading of proliferating cell nuclear antigen (PCNA) onto primed DNA. This subunit binds to the primer-template junction. Binds the PO-B transcription element as well as other GA rich DNA sequences. Can bind single- or double-stranded DNA.</text>
</comment>
<evidence type="ECO:0000256" key="10">
    <source>
        <dbReference type="ARBA" id="ARBA00054501"/>
    </source>
</evidence>
<dbReference type="CDD" id="cd18140">
    <property type="entry name" value="HLD_clamp_RFC"/>
    <property type="match status" value="1"/>
</dbReference>
<dbReference type="InterPro" id="IPR027417">
    <property type="entry name" value="P-loop_NTPase"/>
</dbReference>
<dbReference type="InterPro" id="IPR001357">
    <property type="entry name" value="BRCT_dom"/>
</dbReference>
<evidence type="ECO:0000256" key="11">
    <source>
        <dbReference type="ARBA" id="ARBA00064311"/>
    </source>
</evidence>
<dbReference type="Gene3D" id="1.20.272.10">
    <property type="match status" value="1"/>
</dbReference>
<dbReference type="FunFam" id="1.20.272.10:FF:000005">
    <property type="entry name" value="Replication factor C subunit 1"/>
    <property type="match status" value="1"/>
</dbReference>
<feature type="compositionally biased region" description="Basic and acidic residues" evidence="14">
    <location>
        <begin position="147"/>
        <end position="158"/>
    </location>
</feature>
<keyword evidence="6 12" id="KW-0547">Nucleotide-binding</keyword>
<keyword evidence="5 12" id="KW-0235">DNA replication</keyword>
<feature type="compositionally biased region" description="Polar residues" evidence="14">
    <location>
        <begin position="1079"/>
        <end position="1088"/>
    </location>
</feature>
<gene>
    <name evidence="16" type="ORF">CEUTPL_LOCUS7055</name>
</gene>
<reference evidence="16" key="1">
    <citation type="submission" date="2022-01" db="EMBL/GenBank/DDBJ databases">
        <authorList>
            <person name="King R."/>
        </authorList>
    </citation>
    <scope>NUCLEOTIDE SEQUENCE</scope>
</reference>
<feature type="compositionally biased region" description="Acidic residues" evidence="14">
    <location>
        <begin position="1050"/>
        <end position="1068"/>
    </location>
</feature>
<sequence length="1109" mass="124505">MSKDIRSFFTVLSKKPGDGAKPPSKPKKAPVIIDSDDEVVAKTPEVVKKPLKHKKRAVVISSDSEDEGNSKKKTASAKKPKVAEEKPKLKPIDLEAFNRPIKQSEVTYVPKKQEDKNGKESEKQKTDKGKKKKSKGKNQGKNTEIGVHGDADFEKTLEDLDEDSDDTILLENLDILDKTFEEAMLAENNKTKEKKDSPDKKEKVKHCDRKELSSEKKKKINHSDEIAEGKIKQSDKKEKSATPSKKENPIKETPKKSEKRSRKNSESSTPTSNKKPKLELPDDPGIEKEFEKWEKKRQSVGNYVAYLHRGGPKHHGEKEYPKGKPDCLKNLTFLRTGVLDSLEGDEFGTLVTDHGGRVVHSVSKKVDYLVVGDQPGPAKLEKAKNYNIPEITEDDFLDLILVKSGMKPKYAVKDKECSSEDLGYVGSEPISSSPEKNIEETQSKASSAVGKPNLKKLSEKLEIESDDKEKLQTKKPKEKIKLEHESKEIEKSEKKLLHKEKTKILEEKPVKKEKDVKEIDSSKVKPIMPKIPDVKASSETLCWTEKYKPNNLKGIIGQQDANSNMNKLKKWLENWYRNQVPEKRKNLPRPSPFNQFDGAYFQAALLSGGPGVGKTTTATLVAKELGFDIVEFNASDTRSKKLLHEEISQMMSSKTVAGFATGKKNNMNQKRVLLMDEVDGMAGNEDRGGIAELISFIKTAKFPIICMCNNRDLPKMRTLVNHCYGLRFGKPNVMQVTGAMMSICFKEGLKIESKALSQLVAGTGCDIRQTLNHLSMWSASDNSLSADTIQKESKNSQKDVVFGAWDVIKKVFNKSENANMSFMDKARLFFYDYSFGPMFVQENYLSTVPECTSKTMSKSQETLIRRQLAADCLSQSDLIESKIRSTNNWSLLDTQAYFSTVLPSHYLSGTLSQTRFPQWFGKNSQRNKNLRIVAELHSHARTSISGDKMSVRLDYAQPLLKRLLTPLKEQQAAGIDDTLSVMKAYSLLREDLTNLCDLMTSFEAKKKNPFDSISSSVKSALTRKYNKTMVLSFAPPTASKKKKAAANEQDFFDEEEQSDDEQVEDTVDTDALIKVKNKPGSSKETTSSGRKDKKDGKTSKPSTSKRAKK</sequence>
<dbReference type="CDD" id="cd00009">
    <property type="entry name" value="AAA"/>
    <property type="match status" value="1"/>
</dbReference>
<dbReference type="GO" id="GO:0005524">
    <property type="term" value="F:ATP binding"/>
    <property type="evidence" value="ECO:0007669"/>
    <property type="project" value="UniProtKB-UniRule"/>
</dbReference>
<comment type="subcellular location">
    <subcellularLocation>
        <location evidence="1 12">Nucleus</location>
    </subcellularLocation>
</comment>
<dbReference type="Pfam" id="PF00004">
    <property type="entry name" value="AAA"/>
    <property type="match status" value="1"/>
</dbReference>
<dbReference type="AlphaFoldDB" id="A0A9N9MSZ9"/>
<feature type="domain" description="BRCT" evidence="15">
    <location>
        <begin position="323"/>
        <end position="400"/>
    </location>
</feature>
<evidence type="ECO:0000256" key="7">
    <source>
        <dbReference type="ARBA" id="ARBA00022840"/>
    </source>
</evidence>
<dbReference type="Proteomes" id="UP001152799">
    <property type="component" value="Chromosome 3"/>
</dbReference>
<feature type="compositionally biased region" description="Basic and acidic residues" evidence="14">
    <location>
        <begin position="81"/>
        <end position="93"/>
    </location>
</feature>
<evidence type="ECO:0000256" key="5">
    <source>
        <dbReference type="ARBA" id="ARBA00022705"/>
    </source>
</evidence>
<feature type="compositionally biased region" description="Basic and acidic residues" evidence="14">
    <location>
        <begin position="276"/>
        <end position="288"/>
    </location>
</feature>
<dbReference type="SMART" id="SM00382">
    <property type="entry name" value="AAA"/>
    <property type="match status" value="1"/>
</dbReference>
<organism evidence="16 17">
    <name type="scientific">Ceutorhynchus assimilis</name>
    <name type="common">cabbage seed weevil</name>
    <dbReference type="NCBI Taxonomy" id="467358"/>
    <lineage>
        <taxon>Eukaryota</taxon>
        <taxon>Metazoa</taxon>
        <taxon>Ecdysozoa</taxon>
        <taxon>Arthropoda</taxon>
        <taxon>Hexapoda</taxon>
        <taxon>Insecta</taxon>
        <taxon>Pterygota</taxon>
        <taxon>Neoptera</taxon>
        <taxon>Endopterygota</taxon>
        <taxon>Coleoptera</taxon>
        <taxon>Polyphaga</taxon>
        <taxon>Cucujiformia</taxon>
        <taxon>Curculionidae</taxon>
        <taxon>Ceutorhynchinae</taxon>
        <taxon>Ceutorhynchus</taxon>
    </lineage>
</organism>
<dbReference type="InterPro" id="IPR008921">
    <property type="entry name" value="DNA_pol3_clamp-load_cplx_C"/>
</dbReference>
<dbReference type="InterPro" id="IPR047854">
    <property type="entry name" value="RFC_lid"/>
</dbReference>
<feature type="coiled-coil region" evidence="13">
    <location>
        <begin position="454"/>
        <end position="502"/>
    </location>
</feature>
<evidence type="ECO:0000256" key="8">
    <source>
        <dbReference type="ARBA" id="ARBA00023125"/>
    </source>
</evidence>
<dbReference type="FunFam" id="3.40.50.10190:FF:000001">
    <property type="entry name" value="Replication factor C subunit 1"/>
    <property type="match status" value="1"/>
</dbReference>
<name>A0A9N9MSZ9_9CUCU</name>
<feature type="compositionally biased region" description="Basic residues" evidence="14">
    <location>
        <begin position="128"/>
        <end position="138"/>
    </location>
</feature>
<dbReference type="PANTHER" id="PTHR23389">
    <property type="entry name" value="CHROMOSOME TRANSMISSION FIDELITY FACTOR 18"/>
    <property type="match status" value="1"/>
</dbReference>
<evidence type="ECO:0000256" key="13">
    <source>
        <dbReference type="SAM" id="Coils"/>
    </source>
</evidence>
<evidence type="ECO:0000256" key="9">
    <source>
        <dbReference type="ARBA" id="ARBA00023242"/>
    </source>
</evidence>
<evidence type="ECO:0000256" key="4">
    <source>
        <dbReference type="ARBA" id="ARBA00022553"/>
    </source>
</evidence>
<dbReference type="GO" id="GO:0003677">
    <property type="term" value="F:DNA binding"/>
    <property type="evidence" value="ECO:0007669"/>
    <property type="project" value="UniProtKB-KW"/>
</dbReference>
<dbReference type="InterPro" id="IPR013725">
    <property type="entry name" value="DNA_replication_fac_RFC1_C"/>
</dbReference>
<dbReference type="PIRSF" id="PIRSF036578">
    <property type="entry name" value="RFC1"/>
    <property type="match status" value="1"/>
</dbReference>
<dbReference type="GO" id="GO:0006281">
    <property type="term" value="P:DNA repair"/>
    <property type="evidence" value="ECO:0007669"/>
    <property type="project" value="InterPro"/>
</dbReference>
<dbReference type="PANTHER" id="PTHR23389:SF6">
    <property type="entry name" value="REPLICATION FACTOR C SUBUNIT 1"/>
    <property type="match status" value="1"/>
</dbReference>
<feature type="region of interest" description="Disordered" evidence="14">
    <location>
        <begin position="417"/>
        <end position="453"/>
    </location>
</feature>
<dbReference type="InterPro" id="IPR003959">
    <property type="entry name" value="ATPase_AAA_core"/>
</dbReference>
<feature type="region of interest" description="Disordered" evidence="14">
    <location>
        <begin position="186"/>
        <end position="288"/>
    </location>
</feature>
<feature type="region of interest" description="Disordered" evidence="14">
    <location>
        <begin position="43"/>
        <end position="167"/>
    </location>
</feature>
<evidence type="ECO:0000259" key="15">
    <source>
        <dbReference type="PROSITE" id="PS50172"/>
    </source>
</evidence>
<feature type="region of interest" description="Disordered" evidence="14">
    <location>
        <begin position="307"/>
        <end position="326"/>
    </location>
</feature>
<keyword evidence="13" id="KW-0175">Coiled coil</keyword>
<dbReference type="GO" id="GO:0005663">
    <property type="term" value="C:DNA replication factor C complex"/>
    <property type="evidence" value="ECO:0007669"/>
    <property type="project" value="InterPro"/>
</dbReference>
<comment type="similarity">
    <text evidence="2 12">Belongs to the activator 1 large subunit family.</text>
</comment>
<dbReference type="InterPro" id="IPR036420">
    <property type="entry name" value="BRCT_dom_sf"/>
</dbReference>
<feature type="compositionally biased region" description="Basic and acidic residues" evidence="14">
    <location>
        <begin position="314"/>
        <end position="326"/>
    </location>
</feature>
<evidence type="ECO:0000256" key="2">
    <source>
        <dbReference type="ARBA" id="ARBA00006116"/>
    </source>
</evidence>
<dbReference type="SUPFAM" id="SSF48019">
    <property type="entry name" value="post-AAA+ oligomerization domain-like"/>
    <property type="match status" value="1"/>
</dbReference>
<dbReference type="Pfam" id="PF25361">
    <property type="entry name" value="AAA_lid_RFC1"/>
    <property type="match status" value="1"/>
</dbReference>
<dbReference type="FunFam" id="1.10.8.60:FF:000021">
    <property type="entry name" value="Replication factor C subunit 1"/>
    <property type="match status" value="1"/>
</dbReference>
<dbReference type="GO" id="GO:0005634">
    <property type="term" value="C:nucleus"/>
    <property type="evidence" value="ECO:0007669"/>
    <property type="project" value="UniProtKB-SubCell"/>
</dbReference>